<reference evidence="3" key="2">
    <citation type="journal article" date="2017" name="Stand. Genomic Sci.">
        <title>Genome sequence of the sulfur-oxidizing Bathymodiolus thermophilus gill endosymbiont.</title>
        <authorList>
            <person name="Ponnudurai R."/>
            <person name="Sayavedra L."/>
            <person name="Kleiner M."/>
            <person name="Heiden S.E."/>
            <person name="Thurmer A."/>
            <person name="Felbeck H."/>
            <person name="Schluter R."/>
            <person name="Sievert S.M."/>
            <person name="Daniel R."/>
            <person name="Schweder T."/>
            <person name="Markert S."/>
        </authorList>
    </citation>
    <scope>NUCLEOTIDE SEQUENCE</scope>
    <source>
        <strain evidence="3">BAT/CrabSpa'14</strain>
    </source>
</reference>
<comment type="caution">
    <text evidence="3">The sequence shown here is derived from an EMBL/GenBank/DDBJ whole genome shotgun (WGS) entry which is preliminary data.</text>
</comment>
<evidence type="ECO:0008006" key="6">
    <source>
        <dbReference type="Google" id="ProtNLM"/>
    </source>
</evidence>
<dbReference type="AlphaFoldDB" id="A0A1J5TT69"/>
<keyword evidence="1" id="KW-1133">Transmembrane helix</keyword>
<protein>
    <recommendedName>
        <fullName evidence="6">DUF4381 domain-containing protein</fullName>
    </recommendedName>
</protein>
<accession>A0A1J5TT69</accession>
<reference evidence="2 5" key="3">
    <citation type="submission" date="2020-05" db="EMBL/GenBank/DDBJ databases">
        <authorList>
            <person name="Petersen J."/>
            <person name="Sayavedra L."/>
        </authorList>
    </citation>
    <scope>NUCLEOTIDE SEQUENCE [LARGE SCALE GENOMIC DNA]</scope>
    <source>
        <strain evidence="2">B thermophilus SOXS</strain>
    </source>
</reference>
<dbReference type="OrthoDB" id="9791791at2"/>
<name>A0A1J5TT69_9GAMM</name>
<evidence type="ECO:0000313" key="2">
    <source>
        <dbReference type="EMBL" id="CAB5502543.1"/>
    </source>
</evidence>
<sequence length="123" mass="14164">MDNLKDIKPLVAITDNSFTYLLIVLFIALLIALVTGYSGWKKIQLKRRNDKKRIALKILKNLDFNDSKTTAYTFSRYASALVNDGNVIEFEQINTALLAYKYKEKVEQLEQDLIEQIKGFVDV</sequence>
<keyword evidence="1" id="KW-0812">Transmembrane</keyword>
<feature type="transmembrane region" description="Helical" evidence="1">
    <location>
        <begin position="20"/>
        <end position="40"/>
    </location>
</feature>
<reference evidence="4" key="1">
    <citation type="submission" date="2016-09" db="EMBL/GenBank/DDBJ databases">
        <title>Genome Sequence of Bathymodiolus thermophilus sulfur-oxidizing gill endosymbiont.</title>
        <authorList>
            <person name="Ponnudurai R."/>
            <person name="Kleiner M."/>
            <person name="Sayavedra L."/>
            <person name="Thuermer A."/>
            <person name="Felbeck H."/>
            <person name="Schlueter R."/>
            <person name="Schweder T."/>
            <person name="Markert S."/>
        </authorList>
    </citation>
    <scope>NUCLEOTIDE SEQUENCE [LARGE SCALE GENOMIC DNA]</scope>
    <source>
        <strain evidence="4">BAT/CrabSpa'14</strain>
    </source>
</reference>
<organism evidence="3 4">
    <name type="scientific">Bathymodiolus thermophilus thioautotrophic gill symbiont</name>
    <dbReference type="NCBI Taxonomy" id="2360"/>
    <lineage>
        <taxon>Bacteria</taxon>
        <taxon>Pseudomonadati</taxon>
        <taxon>Pseudomonadota</taxon>
        <taxon>Gammaproteobacteria</taxon>
        <taxon>sulfur-oxidizing symbionts</taxon>
    </lineage>
</organism>
<evidence type="ECO:0000313" key="4">
    <source>
        <dbReference type="Proteomes" id="UP000182798"/>
    </source>
</evidence>
<dbReference type="Proteomes" id="UP000182798">
    <property type="component" value="Unassembled WGS sequence"/>
</dbReference>
<keyword evidence="1" id="KW-0472">Membrane</keyword>
<dbReference type="EMBL" id="CAESAQ020000076">
    <property type="protein sequence ID" value="CAB5502543.1"/>
    <property type="molecule type" value="Genomic_DNA"/>
</dbReference>
<gene>
    <name evidence="3" type="ORF">BGC33_09235</name>
    <name evidence="2" type="ORF">THERMOS_1623</name>
</gene>
<evidence type="ECO:0000313" key="3">
    <source>
        <dbReference type="EMBL" id="OIR24064.1"/>
    </source>
</evidence>
<evidence type="ECO:0000256" key="1">
    <source>
        <dbReference type="SAM" id="Phobius"/>
    </source>
</evidence>
<evidence type="ECO:0000313" key="5">
    <source>
        <dbReference type="Proteomes" id="UP000643672"/>
    </source>
</evidence>
<dbReference type="Proteomes" id="UP000643672">
    <property type="component" value="Unassembled WGS sequence"/>
</dbReference>
<dbReference type="RefSeq" id="WP_071565027.1">
    <property type="nucleotide sequence ID" value="NZ_CAESAQ020000076.1"/>
</dbReference>
<keyword evidence="5" id="KW-1185">Reference proteome</keyword>
<proteinExistence type="predicted"/>
<dbReference type="EMBL" id="MIQH01000873">
    <property type="protein sequence ID" value="OIR24064.1"/>
    <property type="molecule type" value="Genomic_DNA"/>
</dbReference>